<dbReference type="AlphaFoldDB" id="X0V6J1"/>
<accession>X0V6J1</accession>
<organism evidence="1">
    <name type="scientific">marine sediment metagenome</name>
    <dbReference type="NCBI Taxonomy" id="412755"/>
    <lineage>
        <taxon>unclassified sequences</taxon>
        <taxon>metagenomes</taxon>
        <taxon>ecological metagenomes</taxon>
    </lineage>
</organism>
<reference evidence="1" key="1">
    <citation type="journal article" date="2014" name="Front. Microbiol.">
        <title>High frequency of phylogenetically diverse reductive dehalogenase-homologous genes in deep subseafloor sedimentary metagenomes.</title>
        <authorList>
            <person name="Kawai M."/>
            <person name="Futagami T."/>
            <person name="Toyoda A."/>
            <person name="Takaki Y."/>
            <person name="Nishi S."/>
            <person name="Hori S."/>
            <person name="Arai W."/>
            <person name="Tsubouchi T."/>
            <person name="Morono Y."/>
            <person name="Uchiyama I."/>
            <person name="Ito T."/>
            <person name="Fujiyama A."/>
            <person name="Inagaki F."/>
            <person name="Takami H."/>
        </authorList>
    </citation>
    <scope>NUCLEOTIDE SEQUENCE</scope>
    <source>
        <strain evidence="1">Expedition CK06-06</strain>
    </source>
</reference>
<name>X0V6J1_9ZZZZ</name>
<evidence type="ECO:0000313" key="1">
    <source>
        <dbReference type="EMBL" id="GAG13735.1"/>
    </source>
</evidence>
<protein>
    <submittedName>
        <fullName evidence="1">Uncharacterized protein</fullName>
    </submittedName>
</protein>
<dbReference type="EMBL" id="BARS01021114">
    <property type="protein sequence ID" value="GAG13735.1"/>
    <property type="molecule type" value="Genomic_DNA"/>
</dbReference>
<proteinExistence type="predicted"/>
<gene>
    <name evidence="1" type="ORF">S01H1_33964</name>
</gene>
<comment type="caution">
    <text evidence="1">The sequence shown here is derived from an EMBL/GenBank/DDBJ whole genome shotgun (WGS) entry which is preliminary data.</text>
</comment>
<feature type="non-terminal residue" evidence="1">
    <location>
        <position position="1"/>
    </location>
</feature>
<sequence>QLETWKIAKIMDCWRLKWSKRLLGWVSRTKEPCITCERPTCKRKGKKLREIGYDGKRTYFLNLIENNSYVHIDYIFEEKEKK</sequence>